<keyword evidence="2" id="KW-1185">Reference proteome</keyword>
<gene>
    <name evidence="1" type="ORF">CY34DRAFT_812036</name>
</gene>
<evidence type="ECO:0000313" key="2">
    <source>
        <dbReference type="Proteomes" id="UP000054485"/>
    </source>
</evidence>
<proteinExistence type="predicted"/>
<sequence length="57" mass="6526">MKTALVVKTRPAVTFMFSNRFTTISLCTIHSSFIGRSVRWRKCSTDDFETAIMHNAL</sequence>
<protein>
    <submittedName>
        <fullName evidence="1">Uncharacterized protein</fullName>
    </submittedName>
</protein>
<dbReference type="Proteomes" id="UP000054485">
    <property type="component" value="Unassembled WGS sequence"/>
</dbReference>
<dbReference type="AlphaFoldDB" id="A0A0C9ZDH9"/>
<reference evidence="2" key="2">
    <citation type="submission" date="2015-01" db="EMBL/GenBank/DDBJ databases">
        <title>Evolutionary Origins and Diversification of the Mycorrhizal Mutualists.</title>
        <authorList>
            <consortium name="DOE Joint Genome Institute"/>
            <consortium name="Mycorrhizal Genomics Consortium"/>
            <person name="Kohler A."/>
            <person name="Kuo A."/>
            <person name="Nagy L.G."/>
            <person name="Floudas D."/>
            <person name="Copeland A."/>
            <person name="Barry K.W."/>
            <person name="Cichocki N."/>
            <person name="Veneault-Fourrey C."/>
            <person name="LaButti K."/>
            <person name="Lindquist E.A."/>
            <person name="Lipzen A."/>
            <person name="Lundell T."/>
            <person name="Morin E."/>
            <person name="Murat C."/>
            <person name="Riley R."/>
            <person name="Ohm R."/>
            <person name="Sun H."/>
            <person name="Tunlid A."/>
            <person name="Henrissat B."/>
            <person name="Grigoriev I.V."/>
            <person name="Hibbett D.S."/>
            <person name="Martin F."/>
        </authorList>
    </citation>
    <scope>NUCLEOTIDE SEQUENCE [LARGE SCALE GENOMIC DNA]</scope>
    <source>
        <strain evidence="2">UH-Slu-Lm8-n1</strain>
    </source>
</reference>
<dbReference type="HOGENOM" id="CLU_2998036_0_0_1"/>
<dbReference type="InParanoid" id="A0A0C9ZDH9"/>
<accession>A0A0C9ZDH9</accession>
<organism evidence="1 2">
    <name type="scientific">Suillus luteus UH-Slu-Lm8-n1</name>
    <dbReference type="NCBI Taxonomy" id="930992"/>
    <lineage>
        <taxon>Eukaryota</taxon>
        <taxon>Fungi</taxon>
        <taxon>Dikarya</taxon>
        <taxon>Basidiomycota</taxon>
        <taxon>Agaricomycotina</taxon>
        <taxon>Agaricomycetes</taxon>
        <taxon>Agaricomycetidae</taxon>
        <taxon>Boletales</taxon>
        <taxon>Suillineae</taxon>
        <taxon>Suillaceae</taxon>
        <taxon>Suillus</taxon>
    </lineage>
</organism>
<name>A0A0C9ZDH9_9AGAM</name>
<dbReference type="EMBL" id="KN835612">
    <property type="protein sequence ID" value="KIK35545.1"/>
    <property type="molecule type" value="Genomic_DNA"/>
</dbReference>
<reference evidence="1 2" key="1">
    <citation type="submission" date="2014-04" db="EMBL/GenBank/DDBJ databases">
        <authorList>
            <consortium name="DOE Joint Genome Institute"/>
            <person name="Kuo A."/>
            <person name="Ruytinx J."/>
            <person name="Rineau F."/>
            <person name="Colpaert J."/>
            <person name="Kohler A."/>
            <person name="Nagy L.G."/>
            <person name="Floudas D."/>
            <person name="Copeland A."/>
            <person name="Barry K.W."/>
            <person name="Cichocki N."/>
            <person name="Veneault-Fourrey C."/>
            <person name="LaButti K."/>
            <person name="Lindquist E.A."/>
            <person name="Lipzen A."/>
            <person name="Lundell T."/>
            <person name="Morin E."/>
            <person name="Murat C."/>
            <person name="Sun H."/>
            <person name="Tunlid A."/>
            <person name="Henrissat B."/>
            <person name="Grigoriev I.V."/>
            <person name="Hibbett D.S."/>
            <person name="Martin F."/>
            <person name="Nordberg H.P."/>
            <person name="Cantor M.N."/>
            <person name="Hua S.X."/>
        </authorList>
    </citation>
    <scope>NUCLEOTIDE SEQUENCE [LARGE SCALE GENOMIC DNA]</scope>
    <source>
        <strain evidence="1 2">UH-Slu-Lm8-n1</strain>
    </source>
</reference>
<evidence type="ECO:0000313" key="1">
    <source>
        <dbReference type="EMBL" id="KIK35545.1"/>
    </source>
</evidence>